<name>A0ABZ0IAD7_9GAMM</name>
<keyword evidence="1" id="KW-0472">Membrane</keyword>
<evidence type="ECO:0000256" key="1">
    <source>
        <dbReference type="SAM" id="Phobius"/>
    </source>
</evidence>
<accession>A0ABZ0IAD7</accession>
<dbReference type="PANTHER" id="PTHR35867">
    <property type="entry name" value="PROTEIN RSEC"/>
    <property type="match status" value="1"/>
</dbReference>
<dbReference type="Proteomes" id="UP001626549">
    <property type="component" value="Chromosome"/>
</dbReference>
<dbReference type="Pfam" id="PF04246">
    <property type="entry name" value="RseC_MucC"/>
    <property type="match status" value="1"/>
</dbReference>
<protein>
    <submittedName>
        <fullName evidence="2">SoxR reducing system RseC family protein</fullName>
    </submittedName>
</protein>
<sequence>MLTETARVVAVDNDGVWVETLRQSSCNSCAARSGCGHGMINGAKSGVSRGLVKAALPSDGSLAVSLHDTVEISVPEQGFLRAVFMLYAMPLLLMLFAAGFADYLWATSELSQAAMDLRVTLSAIAGLGAGLLLLRFLSDRLSGHTDFKPRVTGIS</sequence>
<evidence type="ECO:0000313" key="3">
    <source>
        <dbReference type="Proteomes" id="UP001626549"/>
    </source>
</evidence>
<proteinExistence type="predicted"/>
<reference evidence="2 3" key="1">
    <citation type="submission" date="2023-10" db="EMBL/GenBank/DDBJ databases">
        <title>Two novel species belonging to the OM43/NOR5 clade.</title>
        <authorList>
            <person name="Park M."/>
        </authorList>
    </citation>
    <scope>NUCLEOTIDE SEQUENCE [LARGE SCALE GENOMIC DNA]</scope>
    <source>
        <strain evidence="2 3">IMCC45268</strain>
    </source>
</reference>
<gene>
    <name evidence="2" type="ORF">R0137_12770</name>
</gene>
<keyword evidence="1" id="KW-0812">Transmembrane</keyword>
<evidence type="ECO:0000313" key="2">
    <source>
        <dbReference type="EMBL" id="WOJ96110.1"/>
    </source>
</evidence>
<feature type="transmembrane region" description="Helical" evidence="1">
    <location>
        <begin position="84"/>
        <end position="105"/>
    </location>
</feature>
<keyword evidence="3" id="KW-1185">Reference proteome</keyword>
<dbReference type="EMBL" id="CP136865">
    <property type="protein sequence ID" value="WOJ96110.1"/>
    <property type="molecule type" value="Genomic_DNA"/>
</dbReference>
<dbReference type="InterPro" id="IPR026268">
    <property type="entry name" value="RseC"/>
</dbReference>
<dbReference type="InterPro" id="IPR007359">
    <property type="entry name" value="SigmaE_reg_RseC_MucC"/>
</dbReference>
<feature type="transmembrane region" description="Helical" evidence="1">
    <location>
        <begin position="117"/>
        <end position="137"/>
    </location>
</feature>
<dbReference type="RefSeq" id="WP_407326799.1">
    <property type="nucleotide sequence ID" value="NZ_CP136865.1"/>
</dbReference>
<keyword evidence="1" id="KW-1133">Transmembrane helix</keyword>
<organism evidence="2 3">
    <name type="scientific">Congregibacter brevis</name>
    <dbReference type="NCBI Taxonomy" id="3081201"/>
    <lineage>
        <taxon>Bacteria</taxon>
        <taxon>Pseudomonadati</taxon>
        <taxon>Pseudomonadota</taxon>
        <taxon>Gammaproteobacteria</taxon>
        <taxon>Cellvibrionales</taxon>
        <taxon>Halieaceae</taxon>
        <taxon>Congregibacter</taxon>
    </lineage>
</organism>
<dbReference type="PANTHER" id="PTHR35867:SF1">
    <property type="entry name" value="PROTEIN RSEC"/>
    <property type="match status" value="1"/>
</dbReference>
<dbReference type="PIRSF" id="PIRSF004923">
    <property type="entry name" value="RseC"/>
    <property type="match status" value="1"/>
</dbReference>